<protein>
    <recommendedName>
        <fullName evidence="4 12">Heme exporter protein D</fullName>
    </recommendedName>
</protein>
<evidence type="ECO:0000256" key="4">
    <source>
        <dbReference type="ARBA" id="ARBA00016461"/>
    </source>
</evidence>
<evidence type="ECO:0000313" key="14">
    <source>
        <dbReference type="Proteomes" id="UP000500767"/>
    </source>
</evidence>
<reference evidence="13 14" key="1">
    <citation type="journal article" date="2014" name="World J. Microbiol. Biotechnol.">
        <title>Biodiversity and physiological characteristics of Antarctic and Arctic lichens-associated bacteria.</title>
        <authorList>
            <person name="Lee Y.M."/>
            <person name="Kim E.H."/>
            <person name="Lee H.K."/>
            <person name="Hong S.G."/>
        </authorList>
    </citation>
    <scope>NUCLEOTIDE SEQUENCE [LARGE SCALE GENOMIC DNA]</scope>
    <source>
        <strain evidence="13 14">PAMC 26569</strain>
    </source>
</reference>
<evidence type="ECO:0000256" key="8">
    <source>
        <dbReference type="ARBA" id="ARBA00022692"/>
    </source>
</evidence>
<accession>A0A6M8HMF2</accession>
<keyword evidence="11 12" id="KW-0472">Membrane</keyword>
<feature type="transmembrane region" description="Helical" evidence="12">
    <location>
        <begin position="6"/>
        <end position="27"/>
    </location>
</feature>
<evidence type="ECO:0000256" key="3">
    <source>
        <dbReference type="ARBA" id="ARBA00008741"/>
    </source>
</evidence>
<dbReference type="GO" id="GO:0017004">
    <property type="term" value="P:cytochrome complex assembly"/>
    <property type="evidence" value="ECO:0007669"/>
    <property type="project" value="UniProtKB-KW"/>
</dbReference>
<dbReference type="Pfam" id="PF04995">
    <property type="entry name" value="CcmD"/>
    <property type="match status" value="1"/>
</dbReference>
<dbReference type="KEGG" id="lck:HN018_04935"/>
<dbReference type="EMBL" id="CP053708">
    <property type="protein sequence ID" value="QKE89471.1"/>
    <property type="molecule type" value="Genomic_DNA"/>
</dbReference>
<evidence type="ECO:0000256" key="11">
    <source>
        <dbReference type="ARBA" id="ARBA00023136"/>
    </source>
</evidence>
<evidence type="ECO:0000313" key="13">
    <source>
        <dbReference type="EMBL" id="QKE89471.1"/>
    </source>
</evidence>
<dbReference type="GO" id="GO:0015886">
    <property type="term" value="P:heme transport"/>
    <property type="evidence" value="ECO:0007669"/>
    <property type="project" value="InterPro"/>
</dbReference>
<evidence type="ECO:0000256" key="12">
    <source>
        <dbReference type="RuleBase" id="RU363101"/>
    </source>
</evidence>
<name>A0A6M8HMF2_9PROT</name>
<comment type="similarity">
    <text evidence="3 12">Belongs to the CcmD/CycX/HelD family.</text>
</comment>
<evidence type="ECO:0000256" key="10">
    <source>
        <dbReference type="ARBA" id="ARBA00022989"/>
    </source>
</evidence>
<keyword evidence="5 12" id="KW-0813">Transport</keyword>
<dbReference type="Proteomes" id="UP000500767">
    <property type="component" value="Chromosome"/>
</dbReference>
<keyword evidence="10 12" id="KW-1133">Transmembrane helix</keyword>
<dbReference type="AlphaFoldDB" id="A0A6M8HMF2"/>
<organism evidence="13 14">
    <name type="scientific">Lichenicola cladoniae</name>
    <dbReference type="NCBI Taxonomy" id="1484109"/>
    <lineage>
        <taxon>Bacteria</taxon>
        <taxon>Pseudomonadati</taxon>
        <taxon>Pseudomonadota</taxon>
        <taxon>Alphaproteobacteria</taxon>
        <taxon>Acetobacterales</taxon>
        <taxon>Acetobacteraceae</taxon>
        <taxon>Lichenicola</taxon>
    </lineage>
</organism>
<gene>
    <name evidence="13" type="primary">ccmD</name>
    <name evidence="13" type="ORF">HN018_04935</name>
</gene>
<evidence type="ECO:0000256" key="2">
    <source>
        <dbReference type="ARBA" id="ARBA00004377"/>
    </source>
</evidence>
<evidence type="ECO:0000256" key="7">
    <source>
        <dbReference type="ARBA" id="ARBA00022519"/>
    </source>
</evidence>
<keyword evidence="14" id="KW-1185">Reference proteome</keyword>
<dbReference type="GO" id="GO:0005886">
    <property type="term" value="C:plasma membrane"/>
    <property type="evidence" value="ECO:0007669"/>
    <property type="project" value="UniProtKB-SubCell"/>
</dbReference>
<evidence type="ECO:0000256" key="6">
    <source>
        <dbReference type="ARBA" id="ARBA00022475"/>
    </source>
</evidence>
<comment type="subcellular location">
    <subcellularLocation>
        <location evidence="2 12">Cell inner membrane</location>
        <topology evidence="2 12">Single-pass membrane protein</topology>
    </subcellularLocation>
</comment>
<evidence type="ECO:0000256" key="5">
    <source>
        <dbReference type="ARBA" id="ARBA00022448"/>
    </source>
</evidence>
<evidence type="ECO:0000256" key="9">
    <source>
        <dbReference type="ARBA" id="ARBA00022748"/>
    </source>
</evidence>
<sequence>MTHLPYVAGAYGVTLAMGLYLSISASLRLRRARRRLDAVDARRRPIP</sequence>
<keyword evidence="9 12" id="KW-0201">Cytochrome c-type biogenesis</keyword>
<dbReference type="RefSeq" id="WP_171834465.1">
    <property type="nucleotide sequence ID" value="NZ_CP053708.1"/>
</dbReference>
<keyword evidence="7 12" id="KW-0997">Cell inner membrane</keyword>
<keyword evidence="8 12" id="KW-0812">Transmembrane</keyword>
<dbReference type="InterPro" id="IPR007078">
    <property type="entry name" value="Haem_export_protD_CcmD"/>
</dbReference>
<comment type="function">
    <text evidence="1 12">Required for the export of heme to the periplasm for the biogenesis of c-type cytochromes.</text>
</comment>
<proteinExistence type="inferred from homology"/>
<keyword evidence="6 12" id="KW-1003">Cell membrane</keyword>
<evidence type="ECO:0000256" key="1">
    <source>
        <dbReference type="ARBA" id="ARBA00002442"/>
    </source>
</evidence>